<proteinExistence type="predicted"/>
<dbReference type="EMBL" id="BRYA01000702">
    <property type="protein sequence ID" value="GMI30267.1"/>
    <property type="molecule type" value="Genomic_DNA"/>
</dbReference>
<protein>
    <recommendedName>
        <fullName evidence="3">NAD(P)-binding domain-containing protein</fullName>
    </recommendedName>
</protein>
<dbReference type="Proteomes" id="UP001165065">
    <property type="component" value="Unassembled WGS sequence"/>
</dbReference>
<evidence type="ECO:0000313" key="1">
    <source>
        <dbReference type="EMBL" id="GMI30267.1"/>
    </source>
</evidence>
<keyword evidence="2" id="KW-1185">Reference proteome</keyword>
<name>A0A9W7L500_9STRA</name>
<evidence type="ECO:0008006" key="3">
    <source>
        <dbReference type="Google" id="ProtNLM"/>
    </source>
</evidence>
<organism evidence="1 2">
    <name type="scientific">Triparma columacea</name>
    <dbReference type="NCBI Taxonomy" id="722753"/>
    <lineage>
        <taxon>Eukaryota</taxon>
        <taxon>Sar</taxon>
        <taxon>Stramenopiles</taxon>
        <taxon>Ochrophyta</taxon>
        <taxon>Bolidophyceae</taxon>
        <taxon>Parmales</taxon>
        <taxon>Triparmaceae</taxon>
        <taxon>Triparma</taxon>
    </lineage>
</organism>
<gene>
    <name evidence="1" type="ORF">TrCOL_g5523</name>
</gene>
<accession>A0A9W7L500</accession>
<sequence>MFGEDYSPTKDSSGYLTNIPKVSAPNFGADSCKGNLRLLLADKDDISPVLSAVDAVIFCSDALGPPVPPEVASGLLESAGNLKAVSVLSRTMNEEGYGFFATAARAAANKEIWDNNKKDRQRLVEFEDTLREGVKETGAPLCIVRAGTLKGGGRGGDESIGEEWALDPAFYKRKQTDIVNFQMLHDCETSSCYVLEGDVGKGGGNLQVVKANSVKEEVGDTGRKGAAGALVWGLGREGEWTVRAKEGRNTPVGREAWEALFENGGGGYETGN</sequence>
<dbReference type="AlphaFoldDB" id="A0A9W7L500"/>
<evidence type="ECO:0000313" key="2">
    <source>
        <dbReference type="Proteomes" id="UP001165065"/>
    </source>
</evidence>
<dbReference type="OrthoDB" id="195689at2759"/>
<comment type="caution">
    <text evidence="1">The sequence shown here is derived from an EMBL/GenBank/DDBJ whole genome shotgun (WGS) entry which is preliminary data.</text>
</comment>
<reference evidence="2" key="1">
    <citation type="journal article" date="2023" name="Commun. Biol.">
        <title>Genome analysis of Parmales, the sister group of diatoms, reveals the evolutionary specialization of diatoms from phago-mixotrophs to photoautotrophs.</title>
        <authorList>
            <person name="Ban H."/>
            <person name="Sato S."/>
            <person name="Yoshikawa S."/>
            <person name="Yamada K."/>
            <person name="Nakamura Y."/>
            <person name="Ichinomiya M."/>
            <person name="Sato N."/>
            <person name="Blanc-Mathieu R."/>
            <person name="Endo H."/>
            <person name="Kuwata A."/>
            <person name="Ogata H."/>
        </authorList>
    </citation>
    <scope>NUCLEOTIDE SEQUENCE [LARGE SCALE GENOMIC DNA]</scope>
</reference>